<feature type="compositionally biased region" description="Polar residues" evidence="3">
    <location>
        <begin position="909"/>
        <end position="928"/>
    </location>
</feature>
<feature type="compositionally biased region" description="Basic residues" evidence="3">
    <location>
        <begin position="810"/>
        <end position="819"/>
    </location>
</feature>
<reference evidence="4" key="1">
    <citation type="submission" date="2021-07" db="EMBL/GenBank/DDBJ databases">
        <authorList>
            <person name="Durling M."/>
        </authorList>
    </citation>
    <scope>NUCLEOTIDE SEQUENCE</scope>
</reference>
<evidence type="ECO:0000256" key="3">
    <source>
        <dbReference type="SAM" id="MobiDB-lite"/>
    </source>
</evidence>
<organism evidence="4 5">
    <name type="scientific">Hymenoscyphus fraxineus</name>
    <dbReference type="NCBI Taxonomy" id="746836"/>
    <lineage>
        <taxon>Eukaryota</taxon>
        <taxon>Fungi</taxon>
        <taxon>Dikarya</taxon>
        <taxon>Ascomycota</taxon>
        <taxon>Pezizomycotina</taxon>
        <taxon>Leotiomycetes</taxon>
        <taxon>Helotiales</taxon>
        <taxon>Helotiaceae</taxon>
        <taxon>Hymenoscyphus</taxon>
    </lineage>
</organism>
<comment type="function">
    <text evidence="1">Involved in endocytosis.</text>
</comment>
<evidence type="ECO:0008006" key="6">
    <source>
        <dbReference type="Google" id="ProtNLM"/>
    </source>
</evidence>
<sequence length="1240" mass="136855">MSVRDPSKAGLYIHQLDEARCHGNWATVPELVRKIKKHAPNRTSGTGLALTAEAELVAHEASLIRPTSRPGTANTASTARPPSSEPAPAPNLSEYIPLLQNAIENEHTFVEDEFQAQVCLGWIHWLLNDPTLAAQVLPKSIEQEYSQLDGTNKESAEWTRVCALKASYLKGTAQVRTGAVAEALVTFETALPILSSVSSLSGPGKHGRELWSWSELYLTGFCMLSSHAIKNKVSSLLEAETLSAFRAWGNFWDTQTPAPTGGRAFQAEVPRRRVWREYYITLSDLLRQDLPFPTTSLTIAHAEPSTRLRQRAEIKRVEAKYETLLLAEVHFPKADQASEEVESFVEIVMENWRILCGSNWKEYDLGEGGSEDVSRGVLDILYRAATKTFHSTAILRHLFTVHLAIAEFDLALKAFDTYMEIVKKAKAREAKTGESEHGLDNDETVLRTVSECIRALCRYGSRQGAEKAKDLGQYLEEWMESHRSTEPKTQNGRTPGHEHLTNTGSYVDPRVFAMVWRSIGVSQAQWARMTFDASSRSETQIHAIKSFRKSLSLEYQSSSDVETLFALGILLAERRELGPAIDVVKAALLPRPSATSIPTHESGPHAVAFARERKLIPLWHLMALLLSARQEFMTATKSCEGAFEQFQDPKFLFGDEDLDGSFRSEHLKEYEKSLNAGAVDDMDDFEREGILEVKMTQLALIEVLEGPDIAVNASDELLSLYTRLFGDPQKDQPQELLSAAPPKTSAGTIRTIRGSIFGRTGRSLRKSIPPAAPGSTIQETREKSSPERPQTSRSTIAPTIHVTGENGTAKSRRNSLRNPHHQEKLQKRNDSTSRKRGTSLRNRSSSASKARNTSSARNSRNAGTEVDSENYFIPMDQNRDSWLPEDQEGEIGVAVIPDSSLPSNVLPPKSQNMSQVNPSLKPSVQDNRLPQMSPFSSSTGPATKFPKEQQNRRRTAILVKVWLLISGFYRRASMFEDSRGAIEEAQKLVEGVEEEVSRDTTGAVSLQYAGWGGGKSVGELWGDVFAERGFLAISEALPYLALQHFESALTNFADHPSAIVGLSNILLDIYTEDLLPLPAIPPLVQAHDTQTPSASTLTELATNLNIHSTRHPTTKQSSILTNAPIGPLGLPSVKPVSKATDFQASTSTPDSPNSVSGSRETSAMFLDRLAARDRAYGLLSGLTKLGSGWNYSEAWFALARAYEEGGQPDKAREVLWWCVDLEEGRGVRGWQAIGSGGYVL</sequence>
<feature type="compositionally biased region" description="Polar residues" evidence="3">
    <location>
        <begin position="787"/>
        <end position="797"/>
    </location>
</feature>
<dbReference type="AlphaFoldDB" id="A0A9N9KRQ6"/>
<evidence type="ECO:0000313" key="5">
    <source>
        <dbReference type="Proteomes" id="UP000696280"/>
    </source>
</evidence>
<feature type="region of interest" description="Disordered" evidence="3">
    <location>
        <begin position="755"/>
        <end position="873"/>
    </location>
</feature>
<dbReference type="OrthoDB" id="29013at2759"/>
<feature type="compositionally biased region" description="Basic and acidic residues" evidence="3">
    <location>
        <begin position="820"/>
        <end position="833"/>
    </location>
</feature>
<dbReference type="InterPro" id="IPR011990">
    <property type="entry name" value="TPR-like_helical_dom_sf"/>
</dbReference>
<accession>A0A9N9KRQ6</accession>
<dbReference type="Proteomes" id="UP000696280">
    <property type="component" value="Unassembled WGS sequence"/>
</dbReference>
<feature type="region of interest" description="Disordered" evidence="3">
    <location>
        <begin position="902"/>
        <end position="928"/>
    </location>
</feature>
<evidence type="ECO:0000256" key="2">
    <source>
        <dbReference type="ARBA" id="ARBA00038251"/>
    </source>
</evidence>
<feature type="compositionally biased region" description="Low complexity" evidence="3">
    <location>
        <begin position="839"/>
        <end position="862"/>
    </location>
</feature>
<keyword evidence="5" id="KW-1185">Reference proteome</keyword>
<comment type="caution">
    <text evidence="4">The sequence shown here is derived from an EMBL/GenBank/DDBJ whole genome shotgun (WGS) entry which is preliminary data.</text>
</comment>
<gene>
    <name evidence="4" type="ORF">HYFRA_00005587</name>
</gene>
<dbReference type="Gene3D" id="1.25.40.10">
    <property type="entry name" value="Tetratricopeptide repeat domain"/>
    <property type="match status" value="1"/>
</dbReference>
<proteinExistence type="inferred from homology"/>
<feature type="region of interest" description="Disordered" evidence="3">
    <location>
        <begin position="1139"/>
        <end position="1159"/>
    </location>
</feature>
<evidence type="ECO:0000313" key="4">
    <source>
        <dbReference type="EMBL" id="CAG8951783.1"/>
    </source>
</evidence>
<feature type="compositionally biased region" description="Polar residues" evidence="3">
    <location>
        <begin position="1140"/>
        <end position="1159"/>
    </location>
</feature>
<dbReference type="InterPro" id="IPR051722">
    <property type="entry name" value="Endocytosis_PI4K-reg_protein"/>
</dbReference>
<dbReference type="PANTHER" id="PTHR23083">
    <property type="entry name" value="TETRATRICOPEPTIDE REPEAT PROTEIN, TPR"/>
    <property type="match status" value="1"/>
</dbReference>
<dbReference type="SUPFAM" id="SSF48452">
    <property type="entry name" value="TPR-like"/>
    <property type="match status" value="1"/>
</dbReference>
<feature type="region of interest" description="Disordered" evidence="3">
    <location>
        <begin position="62"/>
        <end position="90"/>
    </location>
</feature>
<protein>
    <recommendedName>
        <fullName evidence="6">Filamentation protein-like protein</fullName>
    </recommendedName>
</protein>
<dbReference type="PANTHER" id="PTHR23083:SF464">
    <property type="entry name" value="TETRATRICOPEPTIDE REPEAT DOMAIN 7, ISOFORM A"/>
    <property type="match status" value="1"/>
</dbReference>
<name>A0A9N9KRQ6_9HELO</name>
<comment type="similarity">
    <text evidence="2">Belongs to the YPP1 family.</text>
</comment>
<dbReference type="EMBL" id="CAJVRL010000044">
    <property type="protein sequence ID" value="CAG8951783.1"/>
    <property type="molecule type" value="Genomic_DNA"/>
</dbReference>
<evidence type="ECO:0000256" key="1">
    <source>
        <dbReference type="ARBA" id="ARBA00002550"/>
    </source>
</evidence>